<gene>
    <name evidence="1" type="ORF">CLV35_1915</name>
</gene>
<evidence type="ECO:0000313" key="1">
    <source>
        <dbReference type="EMBL" id="RKS75448.1"/>
    </source>
</evidence>
<dbReference type="CDD" id="cd07812">
    <property type="entry name" value="SRPBCC"/>
    <property type="match status" value="1"/>
</dbReference>
<dbReference type="Pfam" id="PF10604">
    <property type="entry name" value="Polyketide_cyc2"/>
    <property type="match status" value="1"/>
</dbReference>
<accession>A0A420XQ81</accession>
<protein>
    <submittedName>
        <fullName evidence="1">Uncharacterized protein YndB with AHSA1/START domain</fullName>
    </submittedName>
</protein>
<keyword evidence="2" id="KW-1185">Reference proteome</keyword>
<dbReference type="InterPro" id="IPR023393">
    <property type="entry name" value="START-like_dom_sf"/>
</dbReference>
<comment type="caution">
    <text evidence="1">The sequence shown here is derived from an EMBL/GenBank/DDBJ whole genome shotgun (WGS) entry which is preliminary data.</text>
</comment>
<dbReference type="Gene3D" id="3.30.530.20">
    <property type="match status" value="1"/>
</dbReference>
<dbReference type="Proteomes" id="UP000281955">
    <property type="component" value="Unassembled WGS sequence"/>
</dbReference>
<proteinExistence type="predicted"/>
<dbReference type="SUPFAM" id="SSF55961">
    <property type="entry name" value="Bet v1-like"/>
    <property type="match status" value="1"/>
</dbReference>
<evidence type="ECO:0000313" key="2">
    <source>
        <dbReference type="Proteomes" id="UP000281955"/>
    </source>
</evidence>
<name>A0A420XQ81_9ACTN</name>
<dbReference type="InParanoid" id="A0A420XQ81"/>
<reference evidence="1 2" key="1">
    <citation type="submission" date="2018-10" db="EMBL/GenBank/DDBJ databases">
        <title>Genomic Encyclopedia of Archaeal and Bacterial Type Strains, Phase II (KMG-II): from individual species to whole genera.</title>
        <authorList>
            <person name="Goeker M."/>
        </authorList>
    </citation>
    <scope>NUCLEOTIDE SEQUENCE [LARGE SCALE GENOMIC DNA]</scope>
    <source>
        <strain evidence="1 2">RP-AC37</strain>
    </source>
</reference>
<dbReference type="RefSeq" id="WP_231121663.1">
    <property type="nucleotide sequence ID" value="NZ_RBWV01000011.1"/>
</dbReference>
<organism evidence="1 2">
    <name type="scientific">Motilibacter peucedani</name>
    <dbReference type="NCBI Taxonomy" id="598650"/>
    <lineage>
        <taxon>Bacteria</taxon>
        <taxon>Bacillati</taxon>
        <taxon>Actinomycetota</taxon>
        <taxon>Actinomycetes</taxon>
        <taxon>Motilibacterales</taxon>
        <taxon>Motilibacteraceae</taxon>
        <taxon>Motilibacter</taxon>
    </lineage>
</organism>
<dbReference type="InterPro" id="IPR019587">
    <property type="entry name" value="Polyketide_cyclase/dehydratase"/>
</dbReference>
<sequence>MSTEMATIRVERVINASREQVWSVLADGWAYANWVVGASAIRDVEAGWPAVGAQIHHSVGAWPVLLSDSTSVLECEPQTSLTMQARGWPLGEATISLTLEPLDGRTRVTMTEDATRGPGRFVPRPLRQAAIVPRNRESLRRLSLIAENRAPRD</sequence>
<dbReference type="EMBL" id="RBWV01000011">
    <property type="protein sequence ID" value="RKS75448.1"/>
    <property type="molecule type" value="Genomic_DNA"/>
</dbReference>
<dbReference type="AlphaFoldDB" id="A0A420XQ81"/>